<reference evidence="4" key="1">
    <citation type="journal article" date="2023" name="Mol. Biol. Evol.">
        <title>Third-Generation Sequencing Reveals the Adaptive Role of the Epigenome in Three Deep-Sea Polychaetes.</title>
        <authorList>
            <person name="Perez M."/>
            <person name="Aroh O."/>
            <person name="Sun Y."/>
            <person name="Lan Y."/>
            <person name="Juniper S.K."/>
            <person name="Young C.R."/>
            <person name="Angers B."/>
            <person name="Qian P.Y."/>
        </authorList>
    </citation>
    <scope>NUCLEOTIDE SEQUENCE</scope>
    <source>
        <strain evidence="4">R07B-5</strain>
    </source>
</reference>
<name>A0AAD9KQH7_RIDPI</name>
<dbReference type="SMART" id="SM00473">
    <property type="entry name" value="PAN_AP"/>
    <property type="match status" value="1"/>
</dbReference>
<dbReference type="Pfam" id="PF00024">
    <property type="entry name" value="PAN_1"/>
    <property type="match status" value="1"/>
</dbReference>
<dbReference type="PROSITE" id="PS50948">
    <property type="entry name" value="PAN"/>
    <property type="match status" value="1"/>
</dbReference>
<accession>A0AAD9KQH7</accession>
<organism evidence="4 5">
    <name type="scientific">Ridgeia piscesae</name>
    <name type="common">Tubeworm</name>
    <dbReference type="NCBI Taxonomy" id="27915"/>
    <lineage>
        <taxon>Eukaryota</taxon>
        <taxon>Metazoa</taxon>
        <taxon>Spiralia</taxon>
        <taxon>Lophotrochozoa</taxon>
        <taxon>Annelida</taxon>
        <taxon>Polychaeta</taxon>
        <taxon>Sedentaria</taxon>
        <taxon>Canalipalpata</taxon>
        <taxon>Sabellida</taxon>
        <taxon>Siboglinidae</taxon>
        <taxon>Ridgeia</taxon>
    </lineage>
</organism>
<dbReference type="Gene3D" id="3.50.4.10">
    <property type="entry name" value="Hepatocyte Growth Factor"/>
    <property type="match status" value="1"/>
</dbReference>
<keyword evidence="2" id="KW-0732">Signal</keyword>
<dbReference type="CDD" id="cd01099">
    <property type="entry name" value="PAN_AP_HGF"/>
    <property type="match status" value="1"/>
</dbReference>
<keyword evidence="1" id="KW-0472">Membrane</keyword>
<sequence>MAGLRILFFAFVACVSLVATATASECDDWEWTELSNSVLKGYNDLLLTDKDSADECKRICKNQETNFTCRSVEYSKTEASCHLSAATKSTIGIEIVTVEGVTYYELYCDDEPSTMSKAAQYFKDHPSYVVIYGMGGMCLLLVVIAVVIILTAPSRGR</sequence>
<evidence type="ECO:0000259" key="3">
    <source>
        <dbReference type="PROSITE" id="PS50948"/>
    </source>
</evidence>
<dbReference type="AlphaFoldDB" id="A0AAD9KQH7"/>
<protein>
    <recommendedName>
        <fullName evidence="3">Apple domain-containing protein</fullName>
    </recommendedName>
</protein>
<keyword evidence="1" id="KW-0812">Transmembrane</keyword>
<gene>
    <name evidence="4" type="ORF">NP493_705g03035</name>
</gene>
<dbReference type="SUPFAM" id="SSF57414">
    <property type="entry name" value="Hairpin loop containing domain-like"/>
    <property type="match status" value="1"/>
</dbReference>
<dbReference type="EMBL" id="JAODUO010000705">
    <property type="protein sequence ID" value="KAK2175819.1"/>
    <property type="molecule type" value="Genomic_DNA"/>
</dbReference>
<evidence type="ECO:0000256" key="1">
    <source>
        <dbReference type="SAM" id="Phobius"/>
    </source>
</evidence>
<evidence type="ECO:0000256" key="2">
    <source>
        <dbReference type="SAM" id="SignalP"/>
    </source>
</evidence>
<evidence type="ECO:0000313" key="5">
    <source>
        <dbReference type="Proteomes" id="UP001209878"/>
    </source>
</evidence>
<keyword evidence="1" id="KW-1133">Transmembrane helix</keyword>
<evidence type="ECO:0000313" key="4">
    <source>
        <dbReference type="EMBL" id="KAK2175819.1"/>
    </source>
</evidence>
<feature type="chain" id="PRO_5042113742" description="Apple domain-containing protein" evidence="2">
    <location>
        <begin position="24"/>
        <end position="157"/>
    </location>
</feature>
<dbReference type="InterPro" id="IPR003609">
    <property type="entry name" value="Pan_app"/>
</dbReference>
<proteinExistence type="predicted"/>
<comment type="caution">
    <text evidence="4">The sequence shown here is derived from an EMBL/GenBank/DDBJ whole genome shotgun (WGS) entry which is preliminary data.</text>
</comment>
<feature type="domain" description="Apple" evidence="3">
    <location>
        <begin position="26"/>
        <end position="108"/>
    </location>
</feature>
<dbReference type="Proteomes" id="UP001209878">
    <property type="component" value="Unassembled WGS sequence"/>
</dbReference>
<feature type="signal peptide" evidence="2">
    <location>
        <begin position="1"/>
        <end position="23"/>
    </location>
</feature>
<keyword evidence="5" id="KW-1185">Reference proteome</keyword>
<feature type="transmembrane region" description="Helical" evidence="1">
    <location>
        <begin position="129"/>
        <end position="152"/>
    </location>
</feature>